<feature type="transmembrane region" description="Helical" evidence="6">
    <location>
        <begin position="70"/>
        <end position="102"/>
    </location>
</feature>
<keyword evidence="5 6" id="KW-0472">Membrane</keyword>
<comment type="similarity">
    <text evidence="2">Belongs to the FUN14 family.</text>
</comment>
<reference evidence="7" key="1">
    <citation type="submission" date="2023-06" db="EMBL/GenBank/DDBJ databases">
        <title>Genome-scale phylogeny and comparative genomics of the fungal order Sordariales.</title>
        <authorList>
            <consortium name="Lawrence Berkeley National Laboratory"/>
            <person name="Hensen N."/>
            <person name="Bonometti L."/>
            <person name="Westerberg I."/>
            <person name="Brannstrom I.O."/>
            <person name="Guillou S."/>
            <person name="Cros-Aarteil S."/>
            <person name="Calhoun S."/>
            <person name="Haridas S."/>
            <person name="Kuo A."/>
            <person name="Mondo S."/>
            <person name="Pangilinan J."/>
            <person name="Riley R."/>
            <person name="Labutti K."/>
            <person name="Andreopoulos B."/>
            <person name="Lipzen A."/>
            <person name="Chen C."/>
            <person name="Yanf M."/>
            <person name="Daum C."/>
            <person name="Ng V."/>
            <person name="Clum A."/>
            <person name="Steindorff A."/>
            <person name="Ohm R."/>
            <person name="Martin F."/>
            <person name="Silar P."/>
            <person name="Natvig D."/>
            <person name="Lalanne C."/>
            <person name="Gautier V."/>
            <person name="Ament-Velasquez S.L."/>
            <person name="Kruys A."/>
            <person name="Hutchinson M.I."/>
            <person name="Powell A.J."/>
            <person name="Barry K."/>
            <person name="Miller A.N."/>
            <person name="Grigoriev I.V."/>
            <person name="Debuchy R."/>
            <person name="Gladieux P."/>
            <person name="Thoren M.H."/>
            <person name="Johannesson H."/>
        </authorList>
    </citation>
    <scope>NUCLEOTIDE SEQUENCE</scope>
    <source>
        <strain evidence="7">8032-3</strain>
    </source>
</reference>
<organism evidence="7 8">
    <name type="scientific">Phialemonium atrogriseum</name>
    <dbReference type="NCBI Taxonomy" id="1093897"/>
    <lineage>
        <taxon>Eukaryota</taxon>
        <taxon>Fungi</taxon>
        <taxon>Dikarya</taxon>
        <taxon>Ascomycota</taxon>
        <taxon>Pezizomycotina</taxon>
        <taxon>Sordariomycetes</taxon>
        <taxon>Sordariomycetidae</taxon>
        <taxon>Cephalothecales</taxon>
        <taxon>Cephalothecaceae</taxon>
        <taxon>Phialemonium</taxon>
    </lineage>
</organism>
<sequence length="145" mass="15613">MAALSMCRSALRRNVVPLSLGLSAGAMMISRQTPLRFDSRPAARSMSSGRKDRLDPEVIKQLSGGSLSGFFLGLVVSVFSKTLVLLVGLSITAVQVASRFGIDIVGWLNLRKRVESSRILSSLVKRPAFGISFGLTFALSAFMSF</sequence>
<evidence type="ECO:0000313" key="7">
    <source>
        <dbReference type="EMBL" id="KAK1768642.1"/>
    </source>
</evidence>
<dbReference type="EMBL" id="MU839005">
    <property type="protein sequence ID" value="KAK1768642.1"/>
    <property type="molecule type" value="Genomic_DNA"/>
</dbReference>
<evidence type="ECO:0000256" key="2">
    <source>
        <dbReference type="ARBA" id="ARBA00009160"/>
    </source>
</evidence>
<gene>
    <name evidence="7" type="ORF">QBC33DRAFT_535661</name>
</gene>
<dbReference type="Pfam" id="PF04930">
    <property type="entry name" value="FUN14"/>
    <property type="match status" value="1"/>
</dbReference>
<dbReference type="AlphaFoldDB" id="A0AAJ0FIB9"/>
<accession>A0AAJ0FIB9</accession>
<comment type="subcellular location">
    <subcellularLocation>
        <location evidence="1">Membrane</location>
    </subcellularLocation>
</comment>
<dbReference type="GO" id="GO:0016020">
    <property type="term" value="C:membrane"/>
    <property type="evidence" value="ECO:0007669"/>
    <property type="project" value="UniProtKB-SubCell"/>
</dbReference>
<proteinExistence type="inferred from homology"/>
<feature type="transmembrane region" description="Helical" evidence="6">
    <location>
        <begin position="123"/>
        <end position="143"/>
    </location>
</feature>
<evidence type="ECO:0000256" key="5">
    <source>
        <dbReference type="ARBA" id="ARBA00023136"/>
    </source>
</evidence>
<name>A0AAJ0FIB9_9PEZI</name>
<evidence type="ECO:0000256" key="1">
    <source>
        <dbReference type="ARBA" id="ARBA00004370"/>
    </source>
</evidence>
<evidence type="ECO:0000256" key="6">
    <source>
        <dbReference type="SAM" id="Phobius"/>
    </source>
</evidence>
<keyword evidence="8" id="KW-1185">Reference proteome</keyword>
<keyword evidence="4 6" id="KW-1133">Transmembrane helix</keyword>
<evidence type="ECO:0000256" key="4">
    <source>
        <dbReference type="ARBA" id="ARBA00022989"/>
    </source>
</evidence>
<dbReference type="Proteomes" id="UP001244011">
    <property type="component" value="Unassembled WGS sequence"/>
</dbReference>
<protein>
    <recommendedName>
        <fullName evidence="9">Fun14 family protein</fullName>
    </recommendedName>
</protein>
<keyword evidence="3 6" id="KW-0812">Transmembrane</keyword>
<dbReference type="GeneID" id="85310829"/>
<evidence type="ECO:0008006" key="9">
    <source>
        <dbReference type="Google" id="ProtNLM"/>
    </source>
</evidence>
<dbReference type="InterPro" id="IPR007014">
    <property type="entry name" value="FUN14"/>
</dbReference>
<dbReference type="RefSeq" id="XP_060284855.1">
    <property type="nucleotide sequence ID" value="XM_060427642.1"/>
</dbReference>
<evidence type="ECO:0000313" key="8">
    <source>
        <dbReference type="Proteomes" id="UP001244011"/>
    </source>
</evidence>
<evidence type="ECO:0000256" key="3">
    <source>
        <dbReference type="ARBA" id="ARBA00022692"/>
    </source>
</evidence>
<comment type="caution">
    <text evidence="7">The sequence shown here is derived from an EMBL/GenBank/DDBJ whole genome shotgun (WGS) entry which is preliminary data.</text>
</comment>